<accession>A0A2J7PZS7</accession>
<comment type="similarity">
    <text evidence="3">Belongs to the protein prenyltransferase subunit beta family.</text>
</comment>
<evidence type="ECO:0000256" key="4">
    <source>
        <dbReference type="ARBA" id="ARBA00012700"/>
    </source>
</evidence>
<evidence type="ECO:0000256" key="8">
    <source>
        <dbReference type="ARBA" id="ARBA00022723"/>
    </source>
</evidence>
<dbReference type="PANTHER" id="PTHR11774:SF4">
    <property type="entry name" value="GERANYLGERANYL TRANSFERASE TYPE-1 SUBUNIT BETA"/>
    <property type="match status" value="1"/>
</dbReference>
<evidence type="ECO:0000313" key="17">
    <source>
        <dbReference type="EMBL" id="PNF21830.1"/>
    </source>
</evidence>
<dbReference type="Pfam" id="PF00432">
    <property type="entry name" value="Prenyltrans"/>
    <property type="match status" value="1"/>
</dbReference>
<keyword evidence="9" id="KW-0677">Repeat</keyword>
<evidence type="ECO:0000256" key="13">
    <source>
        <dbReference type="ARBA" id="ARBA00050428"/>
    </source>
</evidence>
<sequence>MFPCDNSDLSLAKKQHIKYFQRFLNILPARLISYDSTRLTMAFFAISGLDILNALDVLDDKKKEHIIDWIYRLQVVPDGSHSSLKRCGFQGSSTLIFTRGESDCSTVYECGHLAMTYTGLASLVILGDNLSRVNRAAIIEGVKALQQEDGSFCATLAGSESDMRFVYCAACICYILHDWSAMDVKKTVNYITRSMSYDYGIALAPELESHGGTTFCAVATLALMNQLNTCFTNKQLDGLRRWGLARQISGFQGRPNKPVDTCYSFWLGGLLKILGVFEMIDFKQNKNYILSTQDPIMGGLSKYIDTSPDPLHTYMGLCGLSLMKTEGLLEVHPSLNVSQRAHEHLDNLHKSWENN</sequence>
<name>A0A2J7PZS7_9NEOP</name>
<evidence type="ECO:0000256" key="9">
    <source>
        <dbReference type="ARBA" id="ARBA00022737"/>
    </source>
</evidence>
<dbReference type="InParanoid" id="A0A2J7PZS7"/>
<evidence type="ECO:0000256" key="2">
    <source>
        <dbReference type="ARBA" id="ARBA00001947"/>
    </source>
</evidence>
<comment type="catalytic activity">
    <reaction evidence="13">
        <text>geranylgeranyl diphosphate + L-cysteinyl-[protein] = S-geranylgeranyl-L-cysteinyl-[protein] + diphosphate</text>
        <dbReference type="Rhea" id="RHEA:21240"/>
        <dbReference type="Rhea" id="RHEA-COMP:10131"/>
        <dbReference type="Rhea" id="RHEA-COMP:11537"/>
        <dbReference type="ChEBI" id="CHEBI:29950"/>
        <dbReference type="ChEBI" id="CHEBI:33019"/>
        <dbReference type="ChEBI" id="CHEBI:57533"/>
        <dbReference type="ChEBI" id="CHEBI:86021"/>
        <dbReference type="EC" id="2.5.1.59"/>
    </reaction>
</comment>
<dbReference type="STRING" id="105785.A0A2J7PZS7"/>
<reference evidence="17 18" key="1">
    <citation type="submission" date="2017-12" db="EMBL/GenBank/DDBJ databases">
        <title>Hemimetabolous genomes reveal molecular basis of termite eusociality.</title>
        <authorList>
            <person name="Harrison M.C."/>
            <person name="Jongepier E."/>
            <person name="Robertson H.M."/>
            <person name="Arning N."/>
            <person name="Bitard-Feildel T."/>
            <person name="Chao H."/>
            <person name="Childers C.P."/>
            <person name="Dinh H."/>
            <person name="Doddapaneni H."/>
            <person name="Dugan S."/>
            <person name="Gowin J."/>
            <person name="Greiner C."/>
            <person name="Han Y."/>
            <person name="Hu H."/>
            <person name="Hughes D.S.T."/>
            <person name="Huylmans A.-K."/>
            <person name="Kemena C."/>
            <person name="Kremer L.P.M."/>
            <person name="Lee S.L."/>
            <person name="Lopez-Ezquerra A."/>
            <person name="Mallet L."/>
            <person name="Monroy-Kuhn J.M."/>
            <person name="Moser A."/>
            <person name="Murali S.C."/>
            <person name="Muzny D.M."/>
            <person name="Otani S."/>
            <person name="Piulachs M.-D."/>
            <person name="Poelchau M."/>
            <person name="Qu J."/>
            <person name="Schaub F."/>
            <person name="Wada-Katsumata A."/>
            <person name="Worley K.C."/>
            <person name="Xie Q."/>
            <person name="Ylla G."/>
            <person name="Poulsen M."/>
            <person name="Gibbs R.A."/>
            <person name="Schal C."/>
            <person name="Richards S."/>
            <person name="Belles X."/>
            <person name="Korb J."/>
            <person name="Bornberg-Bauer E."/>
        </authorList>
    </citation>
    <scope>NUCLEOTIDE SEQUENCE [LARGE SCALE GENOMIC DNA]</scope>
    <source>
        <tissue evidence="17">Whole body</tissue>
    </source>
</reference>
<dbReference type="EC" id="2.5.1.59" evidence="4"/>
<dbReference type="SUPFAM" id="SSF48239">
    <property type="entry name" value="Terpenoid cyclases/Protein prenyltransferases"/>
    <property type="match status" value="1"/>
</dbReference>
<evidence type="ECO:0000256" key="11">
    <source>
        <dbReference type="ARBA" id="ARBA00022842"/>
    </source>
</evidence>
<dbReference type="PANTHER" id="PTHR11774">
    <property type="entry name" value="GERANYLGERANYL TRANSFERASE TYPE BETA SUBUNIT"/>
    <property type="match status" value="1"/>
</dbReference>
<comment type="subunit">
    <text evidence="14">Heterodimer of FNTA and PGGT1B. PGGT1B mediates interaction with substrate peptides.</text>
</comment>
<dbReference type="GO" id="GO:0004662">
    <property type="term" value="F:CAAX-protein geranylgeranyltransferase activity"/>
    <property type="evidence" value="ECO:0007669"/>
    <property type="project" value="UniProtKB-EC"/>
</dbReference>
<dbReference type="CDD" id="cd02895">
    <property type="entry name" value="GGTase-I"/>
    <property type="match status" value="1"/>
</dbReference>
<dbReference type="InterPro" id="IPR041960">
    <property type="entry name" value="GGTase_I_beta"/>
</dbReference>
<keyword evidence="18" id="KW-1185">Reference proteome</keyword>
<dbReference type="Proteomes" id="UP000235965">
    <property type="component" value="Unassembled WGS sequence"/>
</dbReference>
<proteinExistence type="inferred from homology"/>
<dbReference type="EMBL" id="NEVH01020332">
    <property type="protein sequence ID" value="PNF21830.1"/>
    <property type="molecule type" value="Genomic_DNA"/>
</dbReference>
<gene>
    <name evidence="17" type="primary">PGGT1B_2</name>
    <name evidence="17" type="ORF">B7P43_G05960</name>
</gene>
<feature type="domain" description="Prenyltransferase alpha-alpha toroid" evidence="16">
    <location>
        <begin position="11"/>
        <end position="337"/>
    </location>
</feature>
<dbReference type="Gene3D" id="1.50.10.20">
    <property type="match status" value="1"/>
</dbReference>
<evidence type="ECO:0000256" key="14">
    <source>
        <dbReference type="ARBA" id="ARBA00065714"/>
    </source>
</evidence>
<dbReference type="InterPro" id="IPR045089">
    <property type="entry name" value="PGGT1B-like"/>
</dbReference>
<evidence type="ECO:0000313" key="18">
    <source>
        <dbReference type="Proteomes" id="UP000235965"/>
    </source>
</evidence>
<dbReference type="EMBL" id="NEVH01020332">
    <property type="protein sequence ID" value="PNF21832.1"/>
    <property type="molecule type" value="Genomic_DNA"/>
</dbReference>
<comment type="cofactor">
    <cofactor evidence="2">
        <name>Zn(2+)</name>
        <dbReference type="ChEBI" id="CHEBI:29105"/>
    </cofactor>
</comment>
<dbReference type="FunCoup" id="A0A2J7PZS7">
    <property type="interactions" value="245"/>
</dbReference>
<dbReference type="GO" id="GO:0005953">
    <property type="term" value="C:CAAX-protein geranylgeranyltransferase complex"/>
    <property type="evidence" value="ECO:0007669"/>
    <property type="project" value="InterPro"/>
</dbReference>
<evidence type="ECO:0000256" key="5">
    <source>
        <dbReference type="ARBA" id="ARBA00020603"/>
    </source>
</evidence>
<evidence type="ECO:0000256" key="10">
    <source>
        <dbReference type="ARBA" id="ARBA00022833"/>
    </source>
</evidence>
<evidence type="ECO:0000256" key="1">
    <source>
        <dbReference type="ARBA" id="ARBA00001946"/>
    </source>
</evidence>
<dbReference type="FunFam" id="1.50.10.20:FF:000005">
    <property type="entry name" value="Geranylgeranyl transferase type-1 subunit beta"/>
    <property type="match status" value="1"/>
</dbReference>
<dbReference type="InterPro" id="IPR008930">
    <property type="entry name" value="Terpenoid_cyclase/PrenylTrfase"/>
</dbReference>
<keyword evidence="7 17" id="KW-0808">Transferase</keyword>
<comment type="cofactor">
    <cofactor evidence="1">
        <name>Mg(2+)</name>
        <dbReference type="ChEBI" id="CHEBI:18420"/>
    </cofactor>
</comment>
<evidence type="ECO:0000256" key="12">
    <source>
        <dbReference type="ARBA" id="ARBA00031713"/>
    </source>
</evidence>
<keyword evidence="10" id="KW-0862">Zinc</keyword>
<keyword evidence="8" id="KW-0479">Metal-binding</keyword>
<keyword evidence="11" id="KW-0460">Magnesium</keyword>
<dbReference type="OrthoDB" id="24893at2759"/>
<organism evidence="17 18">
    <name type="scientific">Cryptotermes secundus</name>
    <dbReference type="NCBI Taxonomy" id="105785"/>
    <lineage>
        <taxon>Eukaryota</taxon>
        <taxon>Metazoa</taxon>
        <taxon>Ecdysozoa</taxon>
        <taxon>Arthropoda</taxon>
        <taxon>Hexapoda</taxon>
        <taxon>Insecta</taxon>
        <taxon>Pterygota</taxon>
        <taxon>Neoptera</taxon>
        <taxon>Polyneoptera</taxon>
        <taxon>Dictyoptera</taxon>
        <taxon>Blattodea</taxon>
        <taxon>Blattoidea</taxon>
        <taxon>Termitoidae</taxon>
        <taxon>Kalotermitidae</taxon>
        <taxon>Cryptotermitinae</taxon>
        <taxon>Cryptotermes</taxon>
    </lineage>
</organism>
<dbReference type="InterPro" id="IPR001330">
    <property type="entry name" value="Prenyltrans"/>
</dbReference>
<dbReference type="AlphaFoldDB" id="A0A2J7PZS7"/>
<evidence type="ECO:0000256" key="6">
    <source>
        <dbReference type="ARBA" id="ARBA00022602"/>
    </source>
</evidence>
<keyword evidence="6" id="KW-0637">Prenyltransferase</keyword>
<evidence type="ECO:0000256" key="15">
    <source>
        <dbReference type="ARBA" id="ARBA00078363"/>
    </source>
</evidence>
<dbReference type="GO" id="GO:0046872">
    <property type="term" value="F:metal ion binding"/>
    <property type="evidence" value="ECO:0007669"/>
    <property type="project" value="UniProtKB-KW"/>
</dbReference>
<evidence type="ECO:0000259" key="16">
    <source>
        <dbReference type="Pfam" id="PF00432"/>
    </source>
</evidence>
<evidence type="ECO:0000256" key="7">
    <source>
        <dbReference type="ARBA" id="ARBA00022679"/>
    </source>
</evidence>
<comment type="caution">
    <text evidence="17">The sequence shown here is derived from an EMBL/GenBank/DDBJ whole genome shotgun (WGS) entry which is preliminary data.</text>
</comment>
<protein>
    <recommendedName>
        <fullName evidence="5">Geranylgeranyl transferase type-1 subunit beta</fullName>
        <ecNumber evidence="4">2.5.1.59</ecNumber>
    </recommendedName>
    <alternativeName>
        <fullName evidence="12">Geranylgeranyl transferase type I subunit beta</fullName>
    </alternativeName>
    <alternativeName>
        <fullName evidence="15">Type I protein geranyl-geranyltransferase subunit beta</fullName>
    </alternativeName>
</protein>
<evidence type="ECO:0000256" key="3">
    <source>
        <dbReference type="ARBA" id="ARBA00010497"/>
    </source>
</evidence>